<feature type="domain" description="GGDEF" evidence="3">
    <location>
        <begin position="316"/>
        <end position="451"/>
    </location>
</feature>
<reference evidence="5" key="1">
    <citation type="submission" date="2016-10" db="EMBL/GenBank/DDBJ databases">
        <authorList>
            <person name="Varghese N."/>
            <person name="Submissions S."/>
        </authorList>
    </citation>
    <scope>NUCLEOTIDE SEQUENCE [LARGE SCALE GENOMIC DNA]</scope>
    <source>
        <strain evidence="5">DSM 18887</strain>
    </source>
</reference>
<dbReference type="STRING" id="355243.SAMN03080615_03137"/>
<dbReference type="Proteomes" id="UP000198749">
    <property type="component" value="Unassembled WGS sequence"/>
</dbReference>
<keyword evidence="5" id="KW-1185">Reference proteome</keyword>
<dbReference type="InterPro" id="IPR035919">
    <property type="entry name" value="EAL_sf"/>
</dbReference>
<dbReference type="PANTHER" id="PTHR33121">
    <property type="entry name" value="CYCLIC DI-GMP PHOSPHODIESTERASE PDEF"/>
    <property type="match status" value="1"/>
</dbReference>
<dbReference type="SUPFAM" id="SSF141868">
    <property type="entry name" value="EAL domain-like"/>
    <property type="match status" value="1"/>
</dbReference>
<dbReference type="InterPro" id="IPR050706">
    <property type="entry name" value="Cyclic-di-GMP_PDE-like"/>
</dbReference>
<dbReference type="Pfam" id="PF00563">
    <property type="entry name" value="EAL"/>
    <property type="match status" value="1"/>
</dbReference>
<dbReference type="CDD" id="cd01949">
    <property type="entry name" value="GGDEF"/>
    <property type="match status" value="1"/>
</dbReference>
<feature type="domain" description="EAL" evidence="2">
    <location>
        <begin position="460"/>
        <end position="711"/>
    </location>
</feature>
<dbReference type="OrthoDB" id="7052318at2"/>
<name>A0A1H9JRI1_9GAMM</name>
<evidence type="ECO:0000313" key="5">
    <source>
        <dbReference type="Proteomes" id="UP000198749"/>
    </source>
</evidence>
<dbReference type="RefSeq" id="WP_091360163.1">
    <property type="nucleotide sequence ID" value="NZ_AP025284.1"/>
</dbReference>
<evidence type="ECO:0000259" key="2">
    <source>
        <dbReference type="PROSITE" id="PS50883"/>
    </source>
</evidence>
<dbReference type="GO" id="GO:0071111">
    <property type="term" value="F:cyclic-guanylate-specific phosphodiesterase activity"/>
    <property type="evidence" value="ECO:0007669"/>
    <property type="project" value="InterPro"/>
</dbReference>
<dbReference type="InterPro" id="IPR000014">
    <property type="entry name" value="PAS"/>
</dbReference>
<dbReference type="AlphaFoldDB" id="A0A1H9JRI1"/>
<evidence type="ECO:0000259" key="3">
    <source>
        <dbReference type="PROSITE" id="PS50887"/>
    </source>
</evidence>
<dbReference type="InterPro" id="IPR001633">
    <property type="entry name" value="EAL_dom"/>
</dbReference>
<evidence type="ECO:0000313" key="4">
    <source>
        <dbReference type="EMBL" id="SEQ89399.1"/>
    </source>
</evidence>
<dbReference type="EMBL" id="FOGB01000010">
    <property type="protein sequence ID" value="SEQ89399.1"/>
    <property type="molecule type" value="Genomic_DNA"/>
</dbReference>
<proteinExistence type="predicted"/>
<dbReference type="SUPFAM" id="SSF55785">
    <property type="entry name" value="PYP-like sensor domain (PAS domain)"/>
    <property type="match status" value="1"/>
</dbReference>
<dbReference type="NCBIfam" id="TIGR00254">
    <property type="entry name" value="GGDEF"/>
    <property type="match status" value="1"/>
</dbReference>
<dbReference type="InterPro" id="IPR043128">
    <property type="entry name" value="Rev_trsase/Diguanyl_cyclase"/>
</dbReference>
<feature type="coiled-coil region" evidence="1">
    <location>
        <begin position="131"/>
        <end position="174"/>
    </location>
</feature>
<dbReference type="Pfam" id="PF00990">
    <property type="entry name" value="GGDEF"/>
    <property type="match status" value="1"/>
</dbReference>
<sequence>MSGQAATGAPDGLLKRIISEKRQRLRKNVHILFLGLTAEEADPIITLLRGARLAPRGQQAQSAEEFHQALSERSWDLILSPQVEGQFGAKEAVQILHRLNKDIPIIQLVPKSNSQALLQGLKARMATVISLEEQELLLIQIRRQLEHLENRRRLRIVEAQLAESDKRCQQLAELSKLPVIYLTSDLVTLYSNPAFSELFGLDDNNDQQYEPLDKFTVLKDRDLLKTALQDALQSNSHGVKTELKARRVDGTNFQAHFNIQQTRYLNQDCLQVIISPEIRGNEESFENLDPTTRLFDANYIISALEKAVHRALTGGSDCHLLYIRFDNYSALQSELGTSGCDIVLADVAELMQQKINKTHICARLEEDVFAILFHDPSPDKAMKLADLLCQSIAQLNIDVTGSSVQTTCSIGVCSINDNAPHYIELIDRARVAADEVLNNGQRGNGVKLFELADEDHDDIDDSSIKMIVDALENDKFRILFQPIVALASANGWGNYEVFLRLQENEGEEGLSPNVFLATMDNADISIRIDQWVIQHAFVRVAEQLKQHQRSRLFINLTTGFYQDADALNWIADQLKEHRIPAEMIVFQASESDLSTSQVQAEQFRFGLKKLGCKFCIKHFGVSENRELLRKKLKPDLVKLDGFYIQDLSNSSESDKAFAALIKDLKGSGIGSIAPLVEDTRLMGKLWKLGVDYIQGYYLQPPAEDMTYDFFE</sequence>
<dbReference type="PROSITE" id="PS50887">
    <property type="entry name" value="GGDEF"/>
    <property type="match status" value="1"/>
</dbReference>
<dbReference type="InterPro" id="IPR000160">
    <property type="entry name" value="GGDEF_dom"/>
</dbReference>
<dbReference type="Gene3D" id="3.20.20.450">
    <property type="entry name" value="EAL domain"/>
    <property type="match status" value="1"/>
</dbReference>
<dbReference type="SMART" id="SM00052">
    <property type="entry name" value="EAL"/>
    <property type="match status" value="1"/>
</dbReference>
<dbReference type="PROSITE" id="PS50883">
    <property type="entry name" value="EAL"/>
    <property type="match status" value="1"/>
</dbReference>
<protein>
    <submittedName>
        <fullName evidence="4">PAS domain S-box-containing protein/diguanylate cyclase (GGDEF) domain-containing protein</fullName>
    </submittedName>
</protein>
<dbReference type="CDD" id="cd01948">
    <property type="entry name" value="EAL"/>
    <property type="match status" value="1"/>
</dbReference>
<dbReference type="Gene3D" id="3.30.70.270">
    <property type="match status" value="1"/>
</dbReference>
<keyword evidence="1" id="KW-0175">Coiled coil</keyword>
<dbReference type="SMART" id="SM00267">
    <property type="entry name" value="GGDEF"/>
    <property type="match status" value="1"/>
</dbReference>
<dbReference type="Gene3D" id="3.30.450.20">
    <property type="entry name" value="PAS domain"/>
    <property type="match status" value="1"/>
</dbReference>
<dbReference type="SUPFAM" id="SSF55073">
    <property type="entry name" value="Nucleotide cyclase"/>
    <property type="match status" value="1"/>
</dbReference>
<gene>
    <name evidence="4" type="ORF">SAMN03080615_03137</name>
</gene>
<dbReference type="InterPro" id="IPR035965">
    <property type="entry name" value="PAS-like_dom_sf"/>
</dbReference>
<organism evidence="4 5">
    <name type="scientific">Amphritea atlantica</name>
    <dbReference type="NCBI Taxonomy" id="355243"/>
    <lineage>
        <taxon>Bacteria</taxon>
        <taxon>Pseudomonadati</taxon>
        <taxon>Pseudomonadota</taxon>
        <taxon>Gammaproteobacteria</taxon>
        <taxon>Oceanospirillales</taxon>
        <taxon>Oceanospirillaceae</taxon>
        <taxon>Amphritea</taxon>
    </lineage>
</organism>
<evidence type="ECO:0000256" key="1">
    <source>
        <dbReference type="SAM" id="Coils"/>
    </source>
</evidence>
<dbReference type="PANTHER" id="PTHR33121:SF23">
    <property type="entry name" value="CYCLIC DI-GMP PHOSPHODIESTERASE PDEB"/>
    <property type="match status" value="1"/>
</dbReference>
<dbReference type="CDD" id="cd00130">
    <property type="entry name" value="PAS"/>
    <property type="match status" value="1"/>
</dbReference>
<dbReference type="InterPro" id="IPR029787">
    <property type="entry name" value="Nucleotide_cyclase"/>
</dbReference>
<accession>A0A1H9JRI1</accession>